<evidence type="ECO:0000313" key="3">
    <source>
        <dbReference type="Proteomes" id="UP000233551"/>
    </source>
</evidence>
<sequence>MEVGSRSSIGGLHHRIDWDLKFEIPEAPPVPAHSHSSTASPRTPPHHHPRAELYQR</sequence>
<keyword evidence="3" id="KW-1185">Reference proteome</keyword>
<feature type="region of interest" description="Disordered" evidence="1">
    <location>
        <begin position="26"/>
        <end position="56"/>
    </location>
</feature>
<accession>A0A2I0J5T6</accession>
<evidence type="ECO:0000313" key="2">
    <source>
        <dbReference type="EMBL" id="PKI51592.1"/>
    </source>
</evidence>
<reference evidence="2 3" key="1">
    <citation type="submission" date="2017-11" db="EMBL/GenBank/DDBJ databases">
        <title>De-novo sequencing of pomegranate (Punica granatum L.) genome.</title>
        <authorList>
            <person name="Akparov Z."/>
            <person name="Amiraslanov A."/>
            <person name="Hajiyeva S."/>
            <person name="Abbasov M."/>
            <person name="Kaur K."/>
            <person name="Hamwieh A."/>
            <person name="Solovyev V."/>
            <person name="Salamov A."/>
            <person name="Braich B."/>
            <person name="Kosarev P."/>
            <person name="Mahmoud A."/>
            <person name="Hajiyev E."/>
            <person name="Babayeva S."/>
            <person name="Izzatullayeva V."/>
            <person name="Mammadov A."/>
            <person name="Mammadov A."/>
            <person name="Sharifova S."/>
            <person name="Ojaghi J."/>
            <person name="Eynullazada K."/>
            <person name="Bayramov B."/>
            <person name="Abdulazimova A."/>
            <person name="Shahmuradov I."/>
        </authorList>
    </citation>
    <scope>NUCLEOTIDE SEQUENCE [LARGE SCALE GENOMIC DNA]</scope>
    <source>
        <strain evidence="3">cv. AG2017</strain>
        <tissue evidence="2">Leaf</tissue>
    </source>
</reference>
<dbReference type="AlphaFoldDB" id="A0A2I0J5T6"/>
<comment type="caution">
    <text evidence="2">The sequence shown here is derived from an EMBL/GenBank/DDBJ whole genome shotgun (WGS) entry which is preliminary data.</text>
</comment>
<dbReference type="Proteomes" id="UP000233551">
    <property type="component" value="Unassembled WGS sequence"/>
</dbReference>
<evidence type="ECO:0000256" key="1">
    <source>
        <dbReference type="SAM" id="MobiDB-lite"/>
    </source>
</evidence>
<organism evidence="2 3">
    <name type="scientific">Punica granatum</name>
    <name type="common">Pomegranate</name>
    <dbReference type="NCBI Taxonomy" id="22663"/>
    <lineage>
        <taxon>Eukaryota</taxon>
        <taxon>Viridiplantae</taxon>
        <taxon>Streptophyta</taxon>
        <taxon>Embryophyta</taxon>
        <taxon>Tracheophyta</taxon>
        <taxon>Spermatophyta</taxon>
        <taxon>Magnoliopsida</taxon>
        <taxon>eudicotyledons</taxon>
        <taxon>Gunneridae</taxon>
        <taxon>Pentapetalae</taxon>
        <taxon>rosids</taxon>
        <taxon>malvids</taxon>
        <taxon>Myrtales</taxon>
        <taxon>Lythraceae</taxon>
        <taxon>Punica</taxon>
    </lineage>
</organism>
<protein>
    <submittedName>
        <fullName evidence="2">Uncharacterized protein</fullName>
    </submittedName>
</protein>
<name>A0A2I0J5T6_PUNGR</name>
<gene>
    <name evidence="2" type="ORF">CRG98_028016</name>
</gene>
<dbReference type="EMBL" id="PGOL01002003">
    <property type="protein sequence ID" value="PKI51592.1"/>
    <property type="molecule type" value="Genomic_DNA"/>
</dbReference>
<proteinExistence type="predicted"/>